<accession>A0A7R9PKX3</accession>
<protein>
    <submittedName>
        <fullName evidence="2">Uncharacterized protein</fullName>
    </submittedName>
</protein>
<dbReference type="EMBL" id="OE840494">
    <property type="protein sequence ID" value="CAD7590863.1"/>
    <property type="molecule type" value="Genomic_DNA"/>
</dbReference>
<feature type="region of interest" description="Disordered" evidence="1">
    <location>
        <begin position="25"/>
        <end position="45"/>
    </location>
</feature>
<dbReference type="AlphaFoldDB" id="A0A7R9PKX3"/>
<feature type="compositionally biased region" description="Polar residues" evidence="1">
    <location>
        <begin position="26"/>
        <end position="44"/>
    </location>
</feature>
<organism evidence="2">
    <name type="scientific">Timema genevievae</name>
    <name type="common">Walking stick</name>
    <dbReference type="NCBI Taxonomy" id="629358"/>
    <lineage>
        <taxon>Eukaryota</taxon>
        <taxon>Metazoa</taxon>
        <taxon>Ecdysozoa</taxon>
        <taxon>Arthropoda</taxon>
        <taxon>Hexapoda</taxon>
        <taxon>Insecta</taxon>
        <taxon>Pterygota</taxon>
        <taxon>Neoptera</taxon>
        <taxon>Polyneoptera</taxon>
        <taxon>Phasmatodea</taxon>
        <taxon>Timematodea</taxon>
        <taxon>Timematoidea</taxon>
        <taxon>Timematidae</taxon>
        <taxon>Timema</taxon>
    </lineage>
</organism>
<evidence type="ECO:0000313" key="2">
    <source>
        <dbReference type="EMBL" id="CAD7590863.1"/>
    </source>
</evidence>
<sequence>MRTNSLISTLCPCSNTSREFDLVTPPVQNHNTTPSGATDSSSSLDPARQLELFKTTEKKKMRVVRKVIQNCSYDANTFLTELKLEDGSGFRNFTRVSLTDFEVILQMFGPRIMKKRHTI</sequence>
<evidence type="ECO:0000256" key="1">
    <source>
        <dbReference type="SAM" id="MobiDB-lite"/>
    </source>
</evidence>
<proteinExistence type="predicted"/>
<name>A0A7R9PKX3_TIMGE</name>
<reference evidence="2" key="1">
    <citation type="submission" date="2020-11" db="EMBL/GenBank/DDBJ databases">
        <authorList>
            <person name="Tran Van P."/>
        </authorList>
    </citation>
    <scope>NUCLEOTIDE SEQUENCE</scope>
</reference>
<gene>
    <name evidence="2" type="ORF">TGEB3V08_LOCUS4358</name>
</gene>